<dbReference type="PANTHER" id="PTHR34388:SF1">
    <property type="entry name" value="DNA POLYMERASE III SUBUNIT DELTA"/>
    <property type="match status" value="1"/>
</dbReference>
<evidence type="ECO:0000256" key="1">
    <source>
        <dbReference type="ARBA" id="ARBA00012417"/>
    </source>
</evidence>
<feature type="domain" description="DNA polymerase III delta N-terminal" evidence="9">
    <location>
        <begin position="18"/>
        <end position="142"/>
    </location>
</feature>
<keyword evidence="4" id="KW-0548">Nucleotidyltransferase</keyword>
<dbReference type="GO" id="GO:0003677">
    <property type="term" value="F:DNA binding"/>
    <property type="evidence" value="ECO:0007669"/>
    <property type="project" value="InterPro"/>
</dbReference>
<evidence type="ECO:0000256" key="2">
    <source>
        <dbReference type="ARBA" id="ARBA00017703"/>
    </source>
</evidence>
<dbReference type="InterPro" id="IPR005790">
    <property type="entry name" value="DNA_polIII_delta"/>
</dbReference>
<dbReference type="SUPFAM" id="SSF52540">
    <property type="entry name" value="P-loop containing nucleoside triphosphate hydrolases"/>
    <property type="match status" value="1"/>
</dbReference>
<dbReference type="Gene3D" id="1.20.272.10">
    <property type="match status" value="1"/>
</dbReference>
<dbReference type="GO" id="GO:0009360">
    <property type="term" value="C:DNA polymerase III complex"/>
    <property type="evidence" value="ECO:0007669"/>
    <property type="project" value="InterPro"/>
</dbReference>
<evidence type="ECO:0000259" key="10">
    <source>
        <dbReference type="Pfam" id="PF21694"/>
    </source>
</evidence>
<proteinExistence type="inferred from homology"/>
<dbReference type="Proteomes" id="UP000037326">
    <property type="component" value="Unassembled WGS sequence"/>
</dbReference>
<dbReference type="PANTHER" id="PTHR34388">
    <property type="entry name" value="DNA POLYMERASE III SUBUNIT DELTA"/>
    <property type="match status" value="1"/>
</dbReference>
<dbReference type="InterPro" id="IPR027417">
    <property type="entry name" value="P-loop_NTPase"/>
</dbReference>
<dbReference type="Gene3D" id="3.40.50.300">
    <property type="entry name" value="P-loop containing nucleotide triphosphate hydrolases"/>
    <property type="match status" value="1"/>
</dbReference>
<dbReference type="OrthoDB" id="9775929at2"/>
<keyword evidence="5" id="KW-0235">DNA replication</keyword>
<accession>A0A0K9F7D0</accession>
<reference evidence="12" key="1">
    <citation type="submission" date="2015-07" db="EMBL/GenBank/DDBJ databases">
        <authorList>
            <consortium name="Consortium for Microbial Forensics and Genomics (microFORGE)"/>
            <person name="Knight B.M."/>
            <person name="Roberts D.P."/>
            <person name="Lin D."/>
            <person name="Hari K."/>
            <person name="Fletcher J."/>
            <person name="Melcher U."/>
            <person name="Blagden T."/>
            <person name="Winegar R.A."/>
        </authorList>
    </citation>
    <scope>NUCLEOTIDE SEQUENCE [LARGE SCALE GENOMIC DNA]</scope>
    <source>
        <strain evidence="12">DSM 23493</strain>
    </source>
</reference>
<dbReference type="GO" id="GO:0003887">
    <property type="term" value="F:DNA-directed DNA polymerase activity"/>
    <property type="evidence" value="ECO:0007669"/>
    <property type="project" value="UniProtKB-KW"/>
</dbReference>
<evidence type="ECO:0000256" key="5">
    <source>
        <dbReference type="ARBA" id="ARBA00022705"/>
    </source>
</evidence>
<comment type="catalytic activity">
    <reaction evidence="8">
        <text>DNA(n) + a 2'-deoxyribonucleoside 5'-triphosphate = DNA(n+1) + diphosphate</text>
        <dbReference type="Rhea" id="RHEA:22508"/>
        <dbReference type="Rhea" id="RHEA-COMP:17339"/>
        <dbReference type="Rhea" id="RHEA-COMP:17340"/>
        <dbReference type="ChEBI" id="CHEBI:33019"/>
        <dbReference type="ChEBI" id="CHEBI:61560"/>
        <dbReference type="ChEBI" id="CHEBI:173112"/>
        <dbReference type="EC" id="2.7.7.7"/>
    </reaction>
</comment>
<protein>
    <recommendedName>
        <fullName evidence="2">DNA polymerase III subunit delta</fullName>
        <ecNumber evidence="1">2.7.7.7</ecNumber>
    </recommendedName>
</protein>
<evidence type="ECO:0000313" key="11">
    <source>
        <dbReference type="EMBL" id="KMY30435.1"/>
    </source>
</evidence>
<comment type="similarity">
    <text evidence="7">Belongs to the DNA polymerase HolA subunit family.</text>
</comment>
<comment type="caution">
    <text evidence="11">The sequence shown here is derived from an EMBL/GenBank/DDBJ whole genome shotgun (WGS) entry which is preliminary data.</text>
</comment>
<dbReference type="SUPFAM" id="SSF48019">
    <property type="entry name" value="post-AAA+ oligomerization domain-like"/>
    <property type="match status" value="1"/>
</dbReference>
<dbReference type="GO" id="GO:0006261">
    <property type="term" value="P:DNA-templated DNA replication"/>
    <property type="evidence" value="ECO:0007669"/>
    <property type="project" value="TreeGrafter"/>
</dbReference>
<gene>
    <name evidence="11" type="ORF">ACZ11_17240</name>
</gene>
<dbReference type="Gene3D" id="1.10.8.60">
    <property type="match status" value="1"/>
</dbReference>
<dbReference type="PATRIC" id="fig|582475.4.peg.4545"/>
<evidence type="ECO:0000256" key="7">
    <source>
        <dbReference type="ARBA" id="ARBA00034754"/>
    </source>
</evidence>
<name>A0A0K9F7D0_9BACI</name>
<keyword evidence="6" id="KW-0239">DNA-directed DNA polymerase</keyword>
<feature type="domain" description="DNA polymerase III delta subunit-like C-terminal" evidence="10">
    <location>
        <begin position="215"/>
        <end position="334"/>
    </location>
</feature>
<dbReference type="Pfam" id="PF21694">
    <property type="entry name" value="DNA_pol3_delta_C"/>
    <property type="match status" value="1"/>
</dbReference>
<evidence type="ECO:0000256" key="6">
    <source>
        <dbReference type="ARBA" id="ARBA00022932"/>
    </source>
</evidence>
<organism evidence="11 12">
    <name type="scientific">Lysinibacillus xylanilyticus</name>
    <dbReference type="NCBI Taxonomy" id="582475"/>
    <lineage>
        <taxon>Bacteria</taxon>
        <taxon>Bacillati</taxon>
        <taxon>Bacillota</taxon>
        <taxon>Bacilli</taxon>
        <taxon>Bacillales</taxon>
        <taxon>Bacillaceae</taxon>
        <taxon>Lysinibacillus</taxon>
    </lineage>
</organism>
<dbReference type="InterPro" id="IPR010372">
    <property type="entry name" value="DNA_pol3_delta_N"/>
</dbReference>
<dbReference type="EC" id="2.7.7.7" evidence="1"/>
<keyword evidence="3" id="KW-0808">Transferase</keyword>
<dbReference type="InterPro" id="IPR008921">
    <property type="entry name" value="DNA_pol3_clamp-load_cplx_C"/>
</dbReference>
<dbReference type="RefSeq" id="WP_049667759.1">
    <property type="nucleotide sequence ID" value="NZ_JBIVOC010000011.1"/>
</dbReference>
<dbReference type="GeneID" id="96599970"/>
<dbReference type="AlphaFoldDB" id="A0A0K9F7D0"/>
<evidence type="ECO:0000259" key="9">
    <source>
        <dbReference type="Pfam" id="PF06144"/>
    </source>
</evidence>
<evidence type="ECO:0000256" key="4">
    <source>
        <dbReference type="ARBA" id="ARBA00022695"/>
    </source>
</evidence>
<evidence type="ECO:0000256" key="8">
    <source>
        <dbReference type="ARBA" id="ARBA00049244"/>
    </source>
</evidence>
<evidence type="ECO:0000313" key="12">
    <source>
        <dbReference type="Proteomes" id="UP000037326"/>
    </source>
</evidence>
<dbReference type="NCBIfam" id="TIGR01128">
    <property type="entry name" value="holA"/>
    <property type="match status" value="1"/>
</dbReference>
<evidence type="ECO:0000256" key="3">
    <source>
        <dbReference type="ARBA" id="ARBA00022679"/>
    </source>
</evidence>
<dbReference type="EMBL" id="LFXJ01000008">
    <property type="protein sequence ID" value="KMY30435.1"/>
    <property type="molecule type" value="Genomic_DNA"/>
</dbReference>
<dbReference type="InterPro" id="IPR048466">
    <property type="entry name" value="DNA_pol3_delta-like_C"/>
</dbReference>
<dbReference type="Pfam" id="PF06144">
    <property type="entry name" value="DNA_pol3_delta"/>
    <property type="match status" value="1"/>
</dbReference>
<sequence>MISTVWNNIKKGELSPVYLLVGEEGYFIDETVKRLKEAIGPEEEIEMSTFDLEEVPVDAVMDEADTIPFFSERKLIIAKNASFLKATEKGKEKIDHDIKRLEAWLANPSDFSVTVFIAPYEKLDERKKVTKMMKEHAFLVQAETPKEQDLAVWIQSIVKAEGNSISQNAIEQLVSMVGANMLQLQMEIEKLTLYIGDGGEITTTLVEDLVAKTLEQDAFKMLNAYFANDSVGALSIYHDLLRQKQEPIMLVGLLASNVRTMSNVFYLLKKGYHPQQIAKNLKIHPYRVKLMVEQRNRPSEESLLKALYQLAEVDLQLKSTGGNRERYLELFLLRQL</sequence>